<evidence type="ECO:0000313" key="2">
    <source>
        <dbReference type="Proteomes" id="UP000828390"/>
    </source>
</evidence>
<reference evidence="1" key="2">
    <citation type="submission" date="2020-11" db="EMBL/GenBank/DDBJ databases">
        <authorList>
            <person name="McCartney M.A."/>
            <person name="Auch B."/>
            <person name="Kono T."/>
            <person name="Mallez S."/>
            <person name="Becker A."/>
            <person name="Gohl D.M."/>
            <person name="Silverstein K.A.T."/>
            <person name="Koren S."/>
            <person name="Bechman K.B."/>
            <person name="Herman A."/>
            <person name="Abrahante J.E."/>
            <person name="Garbe J."/>
        </authorList>
    </citation>
    <scope>NUCLEOTIDE SEQUENCE</scope>
    <source>
        <strain evidence="1">Duluth1</strain>
        <tissue evidence="1">Whole animal</tissue>
    </source>
</reference>
<protein>
    <submittedName>
        <fullName evidence="1">Uncharacterized protein</fullName>
    </submittedName>
</protein>
<reference evidence="1" key="1">
    <citation type="journal article" date="2019" name="bioRxiv">
        <title>The Genome of the Zebra Mussel, Dreissena polymorpha: A Resource for Invasive Species Research.</title>
        <authorList>
            <person name="McCartney M.A."/>
            <person name="Auch B."/>
            <person name="Kono T."/>
            <person name="Mallez S."/>
            <person name="Zhang Y."/>
            <person name="Obille A."/>
            <person name="Becker A."/>
            <person name="Abrahante J.E."/>
            <person name="Garbe J."/>
            <person name="Badalamenti J.P."/>
            <person name="Herman A."/>
            <person name="Mangelson H."/>
            <person name="Liachko I."/>
            <person name="Sullivan S."/>
            <person name="Sone E.D."/>
            <person name="Koren S."/>
            <person name="Silverstein K.A.T."/>
            <person name="Beckman K.B."/>
            <person name="Gohl D.M."/>
        </authorList>
    </citation>
    <scope>NUCLEOTIDE SEQUENCE</scope>
    <source>
        <strain evidence="1">Duluth1</strain>
        <tissue evidence="1">Whole animal</tissue>
    </source>
</reference>
<dbReference type="EMBL" id="JAIWYP010000009">
    <property type="protein sequence ID" value="KAH3769621.1"/>
    <property type="molecule type" value="Genomic_DNA"/>
</dbReference>
<evidence type="ECO:0000313" key="1">
    <source>
        <dbReference type="EMBL" id="KAH3769621.1"/>
    </source>
</evidence>
<organism evidence="1 2">
    <name type="scientific">Dreissena polymorpha</name>
    <name type="common">Zebra mussel</name>
    <name type="synonym">Mytilus polymorpha</name>
    <dbReference type="NCBI Taxonomy" id="45954"/>
    <lineage>
        <taxon>Eukaryota</taxon>
        <taxon>Metazoa</taxon>
        <taxon>Spiralia</taxon>
        <taxon>Lophotrochozoa</taxon>
        <taxon>Mollusca</taxon>
        <taxon>Bivalvia</taxon>
        <taxon>Autobranchia</taxon>
        <taxon>Heteroconchia</taxon>
        <taxon>Euheterodonta</taxon>
        <taxon>Imparidentia</taxon>
        <taxon>Neoheterodontei</taxon>
        <taxon>Myida</taxon>
        <taxon>Dreissenoidea</taxon>
        <taxon>Dreissenidae</taxon>
        <taxon>Dreissena</taxon>
    </lineage>
</organism>
<keyword evidence="2" id="KW-1185">Reference proteome</keyword>
<proteinExistence type="predicted"/>
<sequence length="66" mass="7774">MRELMTPCFARANSLCSINAAFLHRYLDIAEFTRDSILKMSTKYIPEKEEIVDWLTTEDTKKINFI</sequence>
<dbReference type="Proteomes" id="UP000828390">
    <property type="component" value="Unassembled WGS sequence"/>
</dbReference>
<name>A0A9D4DXW9_DREPO</name>
<dbReference type="AlphaFoldDB" id="A0A9D4DXW9"/>
<gene>
    <name evidence="1" type="ORF">DPMN_170894</name>
</gene>
<accession>A0A9D4DXW9</accession>
<comment type="caution">
    <text evidence="1">The sequence shown here is derived from an EMBL/GenBank/DDBJ whole genome shotgun (WGS) entry which is preliminary data.</text>
</comment>